<reference evidence="1" key="1">
    <citation type="submission" date="2014-11" db="EMBL/GenBank/DDBJ databases">
        <authorList>
            <person name="Otto D Thomas"/>
            <person name="Naeem Raeece"/>
        </authorList>
    </citation>
    <scope>NUCLEOTIDE SEQUENCE</scope>
</reference>
<dbReference type="VEuPathDB" id="CryptoDB:Cvel_20826"/>
<accession>A0A0G4GA31</accession>
<protein>
    <submittedName>
        <fullName evidence="1">Uncharacterized protein</fullName>
    </submittedName>
</protein>
<gene>
    <name evidence="1" type="ORF">Cvel_20826</name>
</gene>
<dbReference type="AlphaFoldDB" id="A0A0G4GA31"/>
<name>A0A0G4GA31_9ALVE</name>
<sequence>MTEYGGAGLQATLAFSAAFWGEYGLATNLPNFSWTLVDDVVRGIGGAVCPSSLSLPQTSTSAVGLALRWGLSLSPLLIGGAAAYLGGKFSFTLITPASLRSAKSAAGG</sequence>
<proteinExistence type="predicted"/>
<dbReference type="EMBL" id="CDMZ01000999">
    <property type="protein sequence ID" value="CEM25407.1"/>
    <property type="molecule type" value="Genomic_DNA"/>
</dbReference>
<evidence type="ECO:0000313" key="1">
    <source>
        <dbReference type="EMBL" id="CEM25407.1"/>
    </source>
</evidence>
<organism evidence="1">
    <name type="scientific">Chromera velia CCMP2878</name>
    <dbReference type="NCBI Taxonomy" id="1169474"/>
    <lineage>
        <taxon>Eukaryota</taxon>
        <taxon>Sar</taxon>
        <taxon>Alveolata</taxon>
        <taxon>Colpodellida</taxon>
        <taxon>Chromeraceae</taxon>
        <taxon>Chromera</taxon>
    </lineage>
</organism>